<dbReference type="Gene3D" id="3.10.450.50">
    <property type="match status" value="1"/>
</dbReference>
<comment type="caution">
    <text evidence="2">The sequence shown here is derived from an EMBL/GenBank/DDBJ whole genome shotgun (WGS) entry which is preliminary data.</text>
</comment>
<gene>
    <name evidence="2" type="ORF">GCM10023094_42830</name>
</gene>
<dbReference type="SUPFAM" id="SSF54427">
    <property type="entry name" value="NTF2-like"/>
    <property type="match status" value="1"/>
</dbReference>
<organism evidence="2 3">
    <name type="scientific">Rhodococcus olei</name>
    <dbReference type="NCBI Taxonomy" id="2161675"/>
    <lineage>
        <taxon>Bacteria</taxon>
        <taxon>Bacillati</taxon>
        <taxon>Actinomycetota</taxon>
        <taxon>Actinomycetes</taxon>
        <taxon>Mycobacteriales</taxon>
        <taxon>Nocardiaceae</taxon>
        <taxon>Rhodococcus</taxon>
    </lineage>
</organism>
<dbReference type="Pfam" id="PF12680">
    <property type="entry name" value="SnoaL_2"/>
    <property type="match status" value="1"/>
</dbReference>
<sequence length="119" mass="13243">MPNRTEICAVVKSYVEHLGNHDVDELVALFADAAVQHEPLGVATYRGRDEIRAFDEKNAKVPFTVSRHSPILVSGRYAAMQLRVQREGMPDFLASDLFEFDDDGKIVSLSVVLDPEAQV</sequence>
<evidence type="ECO:0000313" key="2">
    <source>
        <dbReference type="EMBL" id="GAA4486443.1"/>
    </source>
</evidence>
<keyword evidence="3" id="KW-1185">Reference proteome</keyword>
<proteinExistence type="predicted"/>
<evidence type="ECO:0000313" key="3">
    <source>
        <dbReference type="Proteomes" id="UP001501183"/>
    </source>
</evidence>
<dbReference type="Proteomes" id="UP001501183">
    <property type="component" value="Unassembled WGS sequence"/>
</dbReference>
<feature type="domain" description="SnoaL-like" evidence="1">
    <location>
        <begin position="11"/>
        <end position="108"/>
    </location>
</feature>
<protein>
    <recommendedName>
        <fullName evidence="1">SnoaL-like domain-containing protein</fullName>
    </recommendedName>
</protein>
<dbReference type="InterPro" id="IPR037401">
    <property type="entry name" value="SnoaL-like"/>
</dbReference>
<name>A0ABP8PH10_9NOCA</name>
<accession>A0ABP8PH10</accession>
<dbReference type="EMBL" id="BAABFB010000066">
    <property type="protein sequence ID" value="GAA4486443.1"/>
    <property type="molecule type" value="Genomic_DNA"/>
</dbReference>
<dbReference type="RefSeq" id="WP_345349947.1">
    <property type="nucleotide sequence ID" value="NZ_BAABFB010000066.1"/>
</dbReference>
<reference evidence="3" key="1">
    <citation type="journal article" date="2019" name="Int. J. Syst. Evol. Microbiol.">
        <title>The Global Catalogue of Microorganisms (GCM) 10K type strain sequencing project: providing services to taxonomists for standard genome sequencing and annotation.</title>
        <authorList>
            <consortium name="The Broad Institute Genomics Platform"/>
            <consortium name="The Broad Institute Genome Sequencing Center for Infectious Disease"/>
            <person name="Wu L."/>
            <person name="Ma J."/>
        </authorList>
    </citation>
    <scope>NUCLEOTIDE SEQUENCE [LARGE SCALE GENOMIC DNA]</scope>
    <source>
        <strain evidence="3">JCM 32206</strain>
    </source>
</reference>
<dbReference type="InterPro" id="IPR032710">
    <property type="entry name" value="NTF2-like_dom_sf"/>
</dbReference>
<evidence type="ECO:0000259" key="1">
    <source>
        <dbReference type="Pfam" id="PF12680"/>
    </source>
</evidence>